<proteinExistence type="inferred from homology"/>
<dbReference type="AlphaFoldDB" id="A0A835LD08"/>
<dbReference type="EMBL" id="JADFTS010000012">
    <property type="protein sequence ID" value="KAF9587274.1"/>
    <property type="molecule type" value="Genomic_DNA"/>
</dbReference>
<dbReference type="Pfam" id="PF02458">
    <property type="entry name" value="Transferase"/>
    <property type="match status" value="1"/>
</dbReference>
<sequence>MENIIAKLENAYRKILVQYDFLAGRLRWSNKKGRLEIDCNAVGAGFVVASCDLSFEELGGIGSPNLANQQFALRKWNALPEDQPLVVMQVTSLRCGGFALGFALSHVTLDGISSKIWLENLASLLAGNDLVSPPYNNRRLLAARSPPRVTFSHPEMLNFESLQGNKSTLLKATFQKLNSQYFQLRLDDIINLKQKARRGGGDNIAHATGFNVVTAHIWQCVAKAKNLENGPEKSSTILYAASIRSRMRPHLPSSYAGNAILSAYATTTCGKIEKRPFSHLVQMVAQADARITDEYAKSIIDWLEVNKGFPYGDAVISSWWNLGLNEIEYPWGRPTWSCPVVPNHGNNAITLIPEVEGKKFKGLHVLVSLPEMEMEKFQFLFQELL</sequence>
<dbReference type="Gene3D" id="3.30.559.10">
    <property type="entry name" value="Chloramphenicol acetyltransferase-like domain"/>
    <property type="match status" value="2"/>
</dbReference>
<dbReference type="OrthoDB" id="671439at2759"/>
<dbReference type="InterPro" id="IPR050317">
    <property type="entry name" value="Plant_Fungal_Acyltransferase"/>
</dbReference>
<evidence type="ECO:0000313" key="3">
    <source>
        <dbReference type="Proteomes" id="UP000631114"/>
    </source>
</evidence>
<gene>
    <name evidence="2" type="ORF">IFM89_039521</name>
</gene>
<dbReference type="PANTHER" id="PTHR31642:SF189">
    <property type="entry name" value="ACYLTRANSFERASE GLAUCE"/>
    <property type="match status" value="1"/>
</dbReference>
<name>A0A835LD08_9MAGN</name>
<protein>
    <recommendedName>
        <fullName evidence="4">Omega-hydroxypalmitate O-feruloyl transferase</fullName>
    </recommendedName>
</protein>
<dbReference type="GO" id="GO:0016747">
    <property type="term" value="F:acyltransferase activity, transferring groups other than amino-acyl groups"/>
    <property type="evidence" value="ECO:0007669"/>
    <property type="project" value="TreeGrafter"/>
</dbReference>
<accession>A0A835LD08</accession>
<dbReference type="PANTHER" id="PTHR31642">
    <property type="entry name" value="TRICHOTHECENE 3-O-ACETYLTRANSFERASE"/>
    <property type="match status" value="1"/>
</dbReference>
<organism evidence="2 3">
    <name type="scientific">Coptis chinensis</name>
    <dbReference type="NCBI Taxonomy" id="261450"/>
    <lineage>
        <taxon>Eukaryota</taxon>
        <taxon>Viridiplantae</taxon>
        <taxon>Streptophyta</taxon>
        <taxon>Embryophyta</taxon>
        <taxon>Tracheophyta</taxon>
        <taxon>Spermatophyta</taxon>
        <taxon>Magnoliopsida</taxon>
        <taxon>Ranunculales</taxon>
        <taxon>Ranunculaceae</taxon>
        <taxon>Coptidoideae</taxon>
        <taxon>Coptis</taxon>
    </lineage>
</organism>
<comment type="similarity">
    <text evidence="1">Belongs to the plant acyltransferase family.</text>
</comment>
<dbReference type="Proteomes" id="UP000631114">
    <property type="component" value="Unassembled WGS sequence"/>
</dbReference>
<dbReference type="InterPro" id="IPR023213">
    <property type="entry name" value="CAT-like_dom_sf"/>
</dbReference>
<evidence type="ECO:0000256" key="1">
    <source>
        <dbReference type="ARBA" id="ARBA00009861"/>
    </source>
</evidence>
<evidence type="ECO:0000313" key="2">
    <source>
        <dbReference type="EMBL" id="KAF9587274.1"/>
    </source>
</evidence>
<dbReference type="SUPFAM" id="SSF52777">
    <property type="entry name" value="CoA-dependent acyltransferases"/>
    <property type="match status" value="1"/>
</dbReference>
<evidence type="ECO:0008006" key="4">
    <source>
        <dbReference type="Google" id="ProtNLM"/>
    </source>
</evidence>
<reference evidence="2 3" key="1">
    <citation type="submission" date="2020-10" db="EMBL/GenBank/DDBJ databases">
        <title>The Coptis chinensis genome and diversification of protoberbering-type alkaloids.</title>
        <authorList>
            <person name="Wang B."/>
            <person name="Shu S."/>
            <person name="Song C."/>
            <person name="Liu Y."/>
        </authorList>
    </citation>
    <scope>NUCLEOTIDE SEQUENCE [LARGE SCALE GENOMIC DNA]</scope>
    <source>
        <strain evidence="2">HL-2020</strain>
        <tissue evidence="2">Leaf</tissue>
    </source>
</reference>
<keyword evidence="3" id="KW-1185">Reference proteome</keyword>
<comment type="caution">
    <text evidence="2">The sequence shown here is derived from an EMBL/GenBank/DDBJ whole genome shotgun (WGS) entry which is preliminary data.</text>
</comment>